<dbReference type="EMBL" id="JAERRJ010000028">
    <property type="protein sequence ID" value="MBL1080252.1"/>
    <property type="molecule type" value="Genomic_DNA"/>
</dbReference>
<protein>
    <submittedName>
        <fullName evidence="1">Uncharacterized protein</fullName>
    </submittedName>
</protein>
<comment type="caution">
    <text evidence="1">The sequence shown here is derived from an EMBL/GenBank/DDBJ whole genome shotgun (WGS) entry which is preliminary data.</text>
</comment>
<proteinExistence type="predicted"/>
<keyword evidence="2" id="KW-1185">Reference proteome</keyword>
<name>A0ABS1MI04_9NOCA</name>
<gene>
    <name evidence="1" type="ORF">JK358_38240</name>
</gene>
<organism evidence="1 2">
    <name type="scientific">Nocardia acididurans</name>
    <dbReference type="NCBI Taxonomy" id="2802282"/>
    <lineage>
        <taxon>Bacteria</taxon>
        <taxon>Bacillati</taxon>
        <taxon>Actinomycetota</taxon>
        <taxon>Actinomycetes</taxon>
        <taxon>Mycobacteriales</taxon>
        <taxon>Nocardiaceae</taxon>
        <taxon>Nocardia</taxon>
    </lineage>
</organism>
<evidence type="ECO:0000313" key="1">
    <source>
        <dbReference type="EMBL" id="MBL1080252.1"/>
    </source>
</evidence>
<evidence type="ECO:0000313" key="2">
    <source>
        <dbReference type="Proteomes" id="UP000602198"/>
    </source>
</evidence>
<accession>A0ABS1MI04</accession>
<reference evidence="1 2" key="1">
    <citation type="submission" date="2021-01" db="EMBL/GenBank/DDBJ databases">
        <title>WGS of actinomycetes isolated from Thailand.</title>
        <authorList>
            <person name="Thawai C."/>
        </authorList>
    </citation>
    <scope>NUCLEOTIDE SEQUENCE [LARGE SCALE GENOMIC DNA]</scope>
    <source>
        <strain evidence="1 2">LPG 2</strain>
    </source>
</reference>
<sequence length="73" mass="7754">MSAPGKSCRCRNCVSEGAYADATGTIPANCLYRDHKRCVGCDYYGPITHPDQLCTSCAGRLAADEETPKGAPQ</sequence>
<dbReference type="Proteomes" id="UP000602198">
    <property type="component" value="Unassembled WGS sequence"/>
</dbReference>
<dbReference type="RefSeq" id="WP_201958639.1">
    <property type="nucleotide sequence ID" value="NZ_JAERRJ010000028.1"/>
</dbReference>